<organism evidence="1 2">
    <name type="scientific">Duganella sacchari</name>
    <dbReference type="NCBI Taxonomy" id="551987"/>
    <lineage>
        <taxon>Bacteria</taxon>
        <taxon>Pseudomonadati</taxon>
        <taxon>Pseudomonadota</taxon>
        <taxon>Betaproteobacteria</taxon>
        <taxon>Burkholderiales</taxon>
        <taxon>Oxalobacteraceae</taxon>
        <taxon>Telluria group</taxon>
        <taxon>Duganella</taxon>
    </lineage>
</organism>
<dbReference type="Proteomes" id="UP000184339">
    <property type="component" value="Unassembled WGS sequence"/>
</dbReference>
<protein>
    <recommendedName>
        <fullName evidence="3">PIN domain-containing protein</fullName>
    </recommendedName>
</protein>
<dbReference type="RefSeq" id="WP_072789205.1">
    <property type="nucleotide sequence ID" value="NZ_FRCX01000015.1"/>
</dbReference>
<dbReference type="EMBL" id="FRCX01000015">
    <property type="protein sequence ID" value="SHN43018.1"/>
    <property type="molecule type" value="Genomic_DNA"/>
</dbReference>
<keyword evidence="2" id="KW-1185">Reference proteome</keyword>
<dbReference type="AlphaFoldDB" id="A0A1M7RAE6"/>
<gene>
    <name evidence="1" type="ORF">SAMN05192549_115154</name>
</gene>
<proteinExistence type="predicted"/>
<evidence type="ECO:0000313" key="1">
    <source>
        <dbReference type="EMBL" id="SHN43018.1"/>
    </source>
</evidence>
<accession>A0A1M7RAE6</accession>
<evidence type="ECO:0000313" key="2">
    <source>
        <dbReference type="Proteomes" id="UP000184339"/>
    </source>
</evidence>
<reference evidence="2" key="1">
    <citation type="submission" date="2016-11" db="EMBL/GenBank/DDBJ databases">
        <authorList>
            <person name="Varghese N."/>
            <person name="Submissions S."/>
        </authorList>
    </citation>
    <scope>NUCLEOTIDE SEQUENCE [LARGE SCALE GENOMIC DNA]</scope>
    <source>
        <strain evidence="2">Sac-22</strain>
    </source>
</reference>
<evidence type="ECO:0008006" key="3">
    <source>
        <dbReference type="Google" id="ProtNLM"/>
    </source>
</evidence>
<dbReference type="OrthoDB" id="9204507at2"/>
<name>A0A1M7RAE6_9BURK</name>
<sequence length="325" mass="37479">MREYIYFDWNVIKYALQPRIGKYDDAILPIATRLARRYDIPYSEAHLRDLASGHSEEKKHYSERDVEFLKKLTGSKAVVFARDESTGREFLEIQVRNIEVDFSFIVQAVSNENGATMSFRADSKGGVPIELSLLEKDDIFFAALKDNDGKFDSSVMQRILVMLWENKNDPGFYKIFRRQAQKIVMNIEKRPTSIIKDFPALHTEILPFLKYLSAEKIDDVQAIFIEAVSAFAKFSGRNFKNLTFGAKLELAYELLDFQPLFAEKVTNKNRPSNQLRDMKHLYSASDAKFFVTADIDSLAKSRFIIKVLGMKVRVLDVSEFISRFS</sequence>